<evidence type="ECO:0000256" key="9">
    <source>
        <dbReference type="ARBA" id="ARBA00023004"/>
    </source>
</evidence>
<gene>
    <name evidence="15" type="ORF">M6B38_147600</name>
</gene>
<feature type="compositionally biased region" description="Low complexity" evidence="12">
    <location>
        <begin position="375"/>
        <end position="384"/>
    </location>
</feature>
<evidence type="ECO:0000313" key="16">
    <source>
        <dbReference type="Proteomes" id="UP001140949"/>
    </source>
</evidence>
<evidence type="ECO:0000256" key="6">
    <source>
        <dbReference type="ARBA" id="ARBA00022723"/>
    </source>
</evidence>
<reference evidence="15" key="2">
    <citation type="submission" date="2023-04" db="EMBL/GenBank/DDBJ databases">
        <authorList>
            <person name="Bruccoleri R.E."/>
            <person name="Oakeley E.J."/>
            <person name="Faust A.-M."/>
            <person name="Dessus-Babus S."/>
            <person name="Altorfer M."/>
            <person name="Burckhardt D."/>
            <person name="Oertli M."/>
            <person name="Naumann U."/>
            <person name="Petersen F."/>
            <person name="Wong J."/>
        </authorList>
    </citation>
    <scope>NUCLEOTIDE SEQUENCE</scope>
    <source>
        <strain evidence="15">GSM-AAB239-AS_SAM_17_03QT</strain>
        <tissue evidence="15">Leaf</tissue>
    </source>
</reference>
<comment type="similarity">
    <text evidence="3">Belongs to the fatty acid desaturase type 1 family.</text>
</comment>
<dbReference type="InterPro" id="IPR001199">
    <property type="entry name" value="Cyt_B5-like_heme/steroid-bd"/>
</dbReference>
<dbReference type="Pfam" id="PF00487">
    <property type="entry name" value="FA_desaturase"/>
    <property type="match status" value="1"/>
</dbReference>
<evidence type="ECO:0000256" key="8">
    <source>
        <dbReference type="ARBA" id="ARBA00023002"/>
    </source>
</evidence>
<feature type="compositionally biased region" description="Basic and acidic residues" evidence="12">
    <location>
        <begin position="407"/>
        <end position="425"/>
    </location>
</feature>
<organism evidence="15 16">
    <name type="scientific">Iris pallida</name>
    <name type="common">Sweet iris</name>
    <dbReference type="NCBI Taxonomy" id="29817"/>
    <lineage>
        <taxon>Eukaryota</taxon>
        <taxon>Viridiplantae</taxon>
        <taxon>Streptophyta</taxon>
        <taxon>Embryophyta</taxon>
        <taxon>Tracheophyta</taxon>
        <taxon>Spermatophyta</taxon>
        <taxon>Magnoliopsida</taxon>
        <taxon>Liliopsida</taxon>
        <taxon>Asparagales</taxon>
        <taxon>Iridaceae</taxon>
        <taxon>Iridoideae</taxon>
        <taxon>Irideae</taxon>
        <taxon>Iris</taxon>
    </lineage>
</organism>
<evidence type="ECO:0000256" key="2">
    <source>
        <dbReference type="ARBA" id="ARBA00005189"/>
    </source>
</evidence>
<dbReference type="PROSITE" id="PS50255">
    <property type="entry name" value="CYTOCHROME_B5_2"/>
    <property type="match status" value="1"/>
</dbReference>
<dbReference type="EMBL" id="JANAVB010030844">
    <property type="protein sequence ID" value="KAJ6812701.1"/>
    <property type="molecule type" value="Genomic_DNA"/>
</dbReference>
<evidence type="ECO:0000259" key="14">
    <source>
        <dbReference type="PROSITE" id="PS50255"/>
    </source>
</evidence>
<keyword evidence="4" id="KW-0349">Heme</keyword>
<dbReference type="SMART" id="SM01117">
    <property type="entry name" value="Cyt-b5"/>
    <property type="match status" value="1"/>
</dbReference>
<evidence type="ECO:0000256" key="12">
    <source>
        <dbReference type="SAM" id="MobiDB-lite"/>
    </source>
</evidence>
<evidence type="ECO:0000256" key="11">
    <source>
        <dbReference type="ARBA" id="ARBA00023136"/>
    </source>
</evidence>
<feature type="transmembrane region" description="Helical" evidence="13">
    <location>
        <begin position="111"/>
        <end position="131"/>
    </location>
</feature>
<keyword evidence="6" id="KW-0479">Metal-binding</keyword>
<sequence>MGSETLRIITADELAEHKKPSDLWISIQGKVYDVTHWVKDHPGGEIPLLNLAGQDATDAFIAYHPASAWAHLDRFYVGQFADYRVSPVSKDFRRLNAEFSKLGLFEKKGHGVFLSLIFVLLLFSASVAGVLATDSPLVHLLSAALLGFVWIQSGWVGHDSGHYNVMLTPRLNRFAQILTGNCLTGISIGWWIRNHTAHHVACNSLDYDPRPPAPPHVLHLRQVLRLPHLLVLQQEDGLRRRREVLRQHPALDLLPRNVLRSRQPLRAVVHPPALRQEGARPVAGDRRRNDLLDLVPAARLVSSQLGGEDHVRARQLLRHRAPARPVHAQPLLGQRLCRPAHGQRLVREADGGHGRHRLPPLDGLVPRRAPVPGRASSVPEAAEVPPEEDLAHRQGALQEARPAVPERPLHRGQQEDDRGAEERRAAGPRLEQTGA</sequence>
<dbReference type="Proteomes" id="UP001140949">
    <property type="component" value="Unassembled WGS sequence"/>
</dbReference>
<dbReference type="AlphaFoldDB" id="A0AAX6F9K6"/>
<keyword evidence="9" id="KW-0408">Iron</keyword>
<evidence type="ECO:0000256" key="4">
    <source>
        <dbReference type="ARBA" id="ARBA00022617"/>
    </source>
</evidence>
<keyword evidence="5 13" id="KW-0812">Transmembrane</keyword>
<reference evidence="15" key="1">
    <citation type="journal article" date="2023" name="GigaByte">
        <title>Genome assembly of the bearded iris, Iris pallida Lam.</title>
        <authorList>
            <person name="Bruccoleri R.E."/>
            <person name="Oakeley E.J."/>
            <person name="Faust A.M.E."/>
            <person name="Altorfer M."/>
            <person name="Dessus-Babus S."/>
            <person name="Burckhardt D."/>
            <person name="Oertli M."/>
            <person name="Naumann U."/>
            <person name="Petersen F."/>
            <person name="Wong J."/>
        </authorList>
    </citation>
    <scope>NUCLEOTIDE SEQUENCE</scope>
    <source>
        <strain evidence="15">GSM-AAB239-AS_SAM_17_03QT</strain>
    </source>
</reference>
<keyword evidence="7 13" id="KW-1133">Transmembrane helix</keyword>
<dbReference type="InterPro" id="IPR036400">
    <property type="entry name" value="Cyt_B5-like_heme/steroid_sf"/>
</dbReference>
<keyword evidence="10" id="KW-0443">Lipid metabolism</keyword>
<accession>A0AAX6F9K6</accession>
<evidence type="ECO:0000256" key="13">
    <source>
        <dbReference type="SAM" id="Phobius"/>
    </source>
</evidence>
<dbReference type="GO" id="GO:0006629">
    <property type="term" value="P:lipid metabolic process"/>
    <property type="evidence" value="ECO:0007669"/>
    <property type="project" value="UniProtKB-KW"/>
</dbReference>
<feature type="domain" description="Cytochrome b5 heme-binding" evidence="14">
    <location>
        <begin position="6"/>
        <end position="81"/>
    </location>
</feature>
<dbReference type="GO" id="GO:0046872">
    <property type="term" value="F:metal ion binding"/>
    <property type="evidence" value="ECO:0007669"/>
    <property type="project" value="UniProtKB-KW"/>
</dbReference>
<dbReference type="InterPro" id="IPR005804">
    <property type="entry name" value="FA_desaturase_dom"/>
</dbReference>
<comment type="subcellular location">
    <subcellularLocation>
        <location evidence="1">Membrane</location>
        <topology evidence="1">Multi-pass membrane protein</topology>
    </subcellularLocation>
</comment>
<keyword evidence="8" id="KW-0560">Oxidoreductase</keyword>
<feature type="region of interest" description="Disordered" evidence="12">
    <location>
        <begin position="346"/>
        <end position="435"/>
    </location>
</feature>
<keyword evidence="11 13" id="KW-0472">Membrane</keyword>
<evidence type="ECO:0000256" key="5">
    <source>
        <dbReference type="ARBA" id="ARBA00022692"/>
    </source>
</evidence>
<name>A0AAX6F9K6_IRIPA</name>
<proteinExistence type="inferred from homology"/>
<evidence type="ECO:0000256" key="1">
    <source>
        <dbReference type="ARBA" id="ARBA00004141"/>
    </source>
</evidence>
<dbReference type="PANTHER" id="PTHR19353">
    <property type="entry name" value="FATTY ACID DESATURASE 2"/>
    <property type="match status" value="1"/>
</dbReference>
<evidence type="ECO:0000256" key="3">
    <source>
        <dbReference type="ARBA" id="ARBA00009295"/>
    </source>
</evidence>
<dbReference type="GO" id="GO:0016717">
    <property type="term" value="F:oxidoreductase activity, acting on paired donors, with oxidation of a pair of donors resulting in the reduction of molecular oxygen to two molecules of water"/>
    <property type="evidence" value="ECO:0007669"/>
    <property type="project" value="UniProtKB-ARBA"/>
</dbReference>
<comment type="caution">
    <text evidence="15">The sequence shown here is derived from an EMBL/GenBank/DDBJ whole genome shotgun (WGS) entry which is preliminary data.</text>
</comment>
<dbReference type="GO" id="GO:0016020">
    <property type="term" value="C:membrane"/>
    <property type="evidence" value="ECO:0007669"/>
    <property type="project" value="UniProtKB-SubCell"/>
</dbReference>
<dbReference type="SUPFAM" id="SSF55856">
    <property type="entry name" value="Cytochrome b5-like heme/steroid binding domain"/>
    <property type="match status" value="1"/>
</dbReference>
<protein>
    <submittedName>
        <fullName evidence="15">Delta(8)-fatty-acid desaturase 2-like</fullName>
    </submittedName>
</protein>
<dbReference type="Gene3D" id="3.10.120.10">
    <property type="entry name" value="Cytochrome b5-like heme/steroid binding domain"/>
    <property type="match status" value="1"/>
</dbReference>
<evidence type="ECO:0000256" key="10">
    <source>
        <dbReference type="ARBA" id="ARBA00023098"/>
    </source>
</evidence>
<dbReference type="InterPro" id="IPR012171">
    <property type="entry name" value="Fatty_acid_desaturase"/>
</dbReference>
<dbReference type="PRINTS" id="PR00363">
    <property type="entry name" value="CYTOCHROMEB5"/>
</dbReference>
<comment type="pathway">
    <text evidence="2">Lipid metabolism.</text>
</comment>
<keyword evidence="16" id="KW-1185">Reference proteome</keyword>
<dbReference type="Pfam" id="PF00173">
    <property type="entry name" value="Cyt-b5"/>
    <property type="match status" value="1"/>
</dbReference>
<evidence type="ECO:0000313" key="15">
    <source>
        <dbReference type="EMBL" id="KAJ6812701.1"/>
    </source>
</evidence>
<evidence type="ECO:0000256" key="7">
    <source>
        <dbReference type="ARBA" id="ARBA00022989"/>
    </source>
</evidence>
<dbReference type="PANTHER" id="PTHR19353:SF30">
    <property type="entry name" value="DELTA 8-(E)-SPHINGOLIPID DESATURASE"/>
    <property type="match status" value="1"/>
</dbReference>